<dbReference type="EMBL" id="CM035425">
    <property type="protein sequence ID" value="KAH7330802.1"/>
    <property type="molecule type" value="Genomic_DNA"/>
</dbReference>
<comment type="caution">
    <text evidence="1">The sequence shown here is derived from an EMBL/GenBank/DDBJ whole genome shotgun (WGS) entry which is preliminary data.</text>
</comment>
<name>A0A8T2SE44_CERRI</name>
<protein>
    <submittedName>
        <fullName evidence="1">Uncharacterized protein</fullName>
    </submittedName>
</protein>
<reference evidence="1" key="1">
    <citation type="submission" date="2021-08" db="EMBL/GenBank/DDBJ databases">
        <title>WGS assembly of Ceratopteris richardii.</title>
        <authorList>
            <person name="Marchant D.B."/>
            <person name="Chen G."/>
            <person name="Jenkins J."/>
            <person name="Shu S."/>
            <person name="Leebens-Mack J."/>
            <person name="Grimwood J."/>
            <person name="Schmutz J."/>
            <person name="Soltis P."/>
            <person name="Soltis D."/>
            <person name="Chen Z.-H."/>
        </authorList>
    </citation>
    <scope>NUCLEOTIDE SEQUENCE</scope>
    <source>
        <strain evidence="1">Whitten #5841</strain>
        <tissue evidence="1">Leaf</tissue>
    </source>
</reference>
<organism evidence="1 2">
    <name type="scientific">Ceratopteris richardii</name>
    <name type="common">Triangle waterfern</name>
    <dbReference type="NCBI Taxonomy" id="49495"/>
    <lineage>
        <taxon>Eukaryota</taxon>
        <taxon>Viridiplantae</taxon>
        <taxon>Streptophyta</taxon>
        <taxon>Embryophyta</taxon>
        <taxon>Tracheophyta</taxon>
        <taxon>Polypodiopsida</taxon>
        <taxon>Polypodiidae</taxon>
        <taxon>Polypodiales</taxon>
        <taxon>Pteridineae</taxon>
        <taxon>Pteridaceae</taxon>
        <taxon>Parkerioideae</taxon>
        <taxon>Ceratopteris</taxon>
    </lineage>
</organism>
<dbReference type="Proteomes" id="UP000825935">
    <property type="component" value="Chromosome 20"/>
</dbReference>
<evidence type="ECO:0000313" key="1">
    <source>
        <dbReference type="EMBL" id="KAH7330802.1"/>
    </source>
</evidence>
<accession>A0A8T2SE44</accession>
<sequence length="61" mass="6826">MLTTKGSCSSMDQLENCAFIDTYLRNLGSHFKFANVLCLSDLESMVEMENFGSDDRPKING</sequence>
<keyword evidence="2" id="KW-1185">Reference proteome</keyword>
<evidence type="ECO:0000313" key="2">
    <source>
        <dbReference type="Proteomes" id="UP000825935"/>
    </source>
</evidence>
<dbReference type="AlphaFoldDB" id="A0A8T2SE44"/>
<gene>
    <name evidence="1" type="ORF">KP509_20G003000</name>
</gene>
<proteinExistence type="predicted"/>